<reference evidence="1 2" key="1">
    <citation type="submission" date="2014-04" db="EMBL/GenBank/DDBJ databases">
        <authorList>
            <consortium name="DOE Joint Genome Institute"/>
            <person name="Kuo A."/>
            <person name="Ruytinx J."/>
            <person name="Rineau F."/>
            <person name="Colpaert J."/>
            <person name="Kohler A."/>
            <person name="Nagy L.G."/>
            <person name="Floudas D."/>
            <person name="Copeland A."/>
            <person name="Barry K.W."/>
            <person name="Cichocki N."/>
            <person name="Veneault-Fourrey C."/>
            <person name="LaButti K."/>
            <person name="Lindquist E.A."/>
            <person name="Lipzen A."/>
            <person name="Lundell T."/>
            <person name="Morin E."/>
            <person name="Murat C."/>
            <person name="Sun H."/>
            <person name="Tunlid A."/>
            <person name="Henrissat B."/>
            <person name="Grigoriev I.V."/>
            <person name="Hibbett D.S."/>
            <person name="Martin F."/>
            <person name="Nordberg H.P."/>
            <person name="Cantor M.N."/>
            <person name="Hua S.X."/>
        </authorList>
    </citation>
    <scope>NUCLEOTIDE SEQUENCE [LARGE SCALE GENOMIC DNA]</scope>
    <source>
        <strain evidence="1 2">UH-Slu-Lm8-n1</strain>
    </source>
</reference>
<protein>
    <submittedName>
        <fullName evidence="1">Uncharacterized protein</fullName>
    </submittedName>
</protein>
<dbReference type="AlphaFoldDB" id="A0A0D0AFI2"/>
<organism evidence="1 2">
    <name type="scientific">Suillus luteus UH-Slu-Lm8-n1</name>
    <dbReference type="NCBI Taxonomy" id="930992"/>
    <lineage>
        <taxon>Eukaryota</taxon>
        <taxon>Fungi</taxon>
        <taxon>Dikarya</taxon>
        <taxon>Basidiomycota</taxon>
        <taxon>Agaricomycotina</taxon>
        <taxon>Agaricomycetes</taxon>
        <taxon>Agaricomycetidae</taxon>
        <taxon>Boletales</taxon>
        <taxon>Suillineae</taxon>
        <taxon>Suillaceae</taxon>
        <taxon>Suillus</taxon>
    </lineage>
</organism>
<keyword evidence="2" id="KW-1185">Reference proteome</keyword>
<accession>A0A0D0AFI2</accession>
<gene>
    <name evidence="1" type="ORF">CY34DRAFT_792888</name>
</gene>
<evidence type="ECO:0000313" key="1">
    <source>
        <dbReference type="EMBL" id="KIK32957.1"/>
    </source>
</evidence>
<dbReference type="OrthoDB" id="2691565at2759"/>
<dbReference type="EMBL" id="KN836066">
    <property type="protein sequence ID" value="KIK32957.1"/>
    <property type="molecule type" value="Genomic_DNA"/>
</dbReference>
<proteinExistence type="predicted"/>
<name>A0A0D0AFI2_9AGAM</name>
<sequence length="269" mass="30538">MVQSQSLVEDKSHTLMVTSLFEKGFFPTEDALDDMANQALNTAVAQHPGPDGIYFVPDILCLHNLPTTAEDLRRWTPSQEGKAQIKKLKFAGKTVCSDFQKFADIFLLPVYRLCVDPCKTKEEMDTWRLEEIESLLLDYMFVDTWVQLYVGDGNTQQFRVPYAHISVLSLLDYMMEHQGYREFISLGRDGWETRLRHAIALISTVYHSALLKLKAGPGWESANVAFQEKQHYDEAVKRLFSASEPEASTITVDQLLHGLCRALLARASS</sequence>
<dbReference type="InParanoid" id="A0A0D0AFI2"/>
<dbReference type="HOGENOM" id="CLU_1035035_0_0_1"/>
<reference evidence="2" key="2">
    <citation type="submission" date="2015-01" db="EMBL/GenBank/DDBJ databases">
        <title>Evolutionary Origins and Diversification of the Mycorrhizal Mutualists.</title>
        <authorList>
            <consortium name="DOE Joint Genome Institute"/>
            <consortium name="Mycorrhizal Genomics Consortium"/>
            <person name="Kohler A."/>
            <person name="Kuo A."/>
            <person name="Nagy L.G."/>
            <person name="Floudas D."/>
            <person name="Copeland A."/>
            <person name="Barry K.W."/>
            <person name="Cichocki N."/>
            <person name="Veneault-Fourrey C."/>
            <person name="LaButti K."/>
            <person name="Lindquist E.A."/>
            <person name="Lipzen A."/>
            <person name="Lundell T."/>
            <person name="Morin E."/>
            <person name="Murat C."/>
            <person name="Riley R."/>
            <person name="Ohm R."/>
            <person name="Sun H."/>
            <person name="Tunlid A."/>
            <person name="Henrissat B."/>
            <person name="Grigoriev I.V."/>
            <person name="Hibbett D.S."/>
            <person name="Martin F."/>
        </authorList>
    </citation>
    <scope>NUCLEOTIDE SEQUENCE [LARGE SCALE GENOMIC DNA]</scope>
    <source>
        <strain evidence="2">UH-Slu-Lm8-n1</strain>
    </source>
</reference>
<dbReference type="Proteomes" id="UP000054485">
    <property type="component" value="Unassembled WGS sequence"/>
</dbReference>
<evidence type="ECO:0000313" key="2">
    <source>
        <dbReference type="Proteomes" id="UP000054485"/>
    </source>
</evidence>